<dbReference type="Proteomes" id="UP001160301">
    <property type="component" value="Unassembled WGS sequence"/>
</dbReference>
<feature type="transmembrane region" description="Helical" evidence="1">
    <location>
        <begin position="6"/>
        <end position="25"/>
    </location>
</feature>
<evidence type="ECO:0000313" key="3">
    <source>
        <dbReference type="Proteomes" id="UP001160301"/>
    </source>
</evidence>
<evidence type="ECO:0008006" key="4">
    <source>
        <dbReference type="Google" id="ProtNLM"/>
    </source>
</evidence>
<comment type="caution">
    <text evidence="2">The sequence shown here is derived from an EMBL/GenBank/DDBJ whole genome shotgun (WGS) entry which is preliminary data.</text>
</comment>
<keyword evidence="3" id="KW-1185">Reference proteome</keyword>
<evidence type="ECO:0000256" key="1">
    <source>
        <dbReference type="SAM" id="Phobius"/>
    </source>
</evidence>
<feature type="transmembrane region" description="Helical" evidence="1">
    <location>
        <begin position="32"/>
        <end position="52"/>
    </location>
</feature>
<dbReference type="RefSeq" id="WP_136969097.1">
    <property type="nucleotide sequence ID" value="NZ_JARZHI010000015.1"/>
</dbReference>
<keyword evidence="1" id="KW-1133">Transmembrane helix</keyword>
<dbReference type="EMBL" id="JARZHI010000015">
    <property type="protein sequence ID" value="MDI1431501.1"/>
    <property type="molecule type" value="Genomic_DNA"/>
</dbReference>
<accession>A0ABT6NT27</accession>
<evidence type="ECO:0000313" key="2">
    <source>
        <dbReference type="EMBL" id="MDI1431501.1"/>
    </source>
</evidence>
<organism evidence="2 3">
    <name type="scientific">Polyangium sorediatum</name>
    <dbReference type="NCBI Taxonomy" id="889274"/>
    <lineage>
        <taxon>Bacteria</taxon>
        <taxon>Pseudomonadati</taxon>
        <taxon>Myxococcota</taxon>
        <taxon>Polyangia</taxon>
        <taxon>Polyangiales</taxon>
        <taxon>Polyangiaceae</taxon>
        <taxon>Polyangium</taxon>
    </lineage>
</organism>
<gene>
    <name evidence="2" type="ORF">QHF89_18545</name>
</gene>
<name>A0ABT6NT27_9BACT</name>
<proteinExistence type="predicted"/>
<keyword evidence="1" id="KW-0472">Membrane</keyword>
<reference evidence="2 3" key="1">
    <citation type="submission" date="2023-04" db="EMBL/GenBank/DDBJ databases">
        <title>The genome sequence of Polyangium sorediatum DSM14670.</title>
        <authorList>
            <person name="Zhang X."/>
        </authorList>
    </citation>
    <scope>NUCLEOTIDE SEQUENCE [LARGE SCALE GENOMIC DNA]</scope>
    <source>
        <strain evidence="2 3">DSM 14670</strain>
    </source>
</reference>
<protein>
    <recommendedName>
        <fullName evidence="4">Zinc ribbon domain-containing protein</fullName>
    </recommendedName>
</protein>
<sequence length="246" mass="27152">MEGFVWWLGWRFKVAAIGAVILFVFGAGVHPAFGMVLAAGCLGLWFWGVTVINSNHEKILDTAVAQFMRDGVGNPEQFANVAPIVISTAWGTEPFIKCCADYWFVILYPGEGALRVYDRPRFDLKNKRPYRGDSTREVYYEHISNVDFVNGALVVALSSGGGLRYPGHGADAAVSLLRAKLHSLREARNARQHSLHAMPAAMPAVVHREREVIERQVVVMRCRFCNQLTPAELTQCKSCGVVMGGA</sequence>
<keyword evidence="1" id="KW-0812">Transmembrane</keyword>